<proteinExistence type="inferred from homology"/>
<keyword evidence="7 40" id="KW-0808">Transferase</keyword>
<evidence type="ECO:0000256" key="36">
    <source>
        <dbReference type="ARBA" id="ARBA00048916"/>
    </source>
</evidence>
<organism evidence="40 41">
    <name type="scientific">Scleropages formosus</name>
    <name type="common">Asian bonytongue</name>
    <name type="synonym">Osteoglossum formosum</name>
    <dbReference type="NCBI Taxonomy" id="113540"/>
    <lineage>
        <taxon>Eukaryota</taxon>
        <taxon>Metazoa</taxon>
        <taxon>Chordata</taxon>
        <taxon>Craniata</taxon>
        <taxon>Vertebrata</taxon>
        <taxon>Euteleostomi</taxon>
        <taxon>Actinopterygii</taxon>
        <taxon>Neopterygii</taxon>
        <taxon>Teleostei</taxon>
        <taxon>Osteoglossocephala</taxon>
        <taxon>Osteoglossomorpha</taxon>
        <taxon>Osteoglossiformes</taxon>
        <taxon>Osteoglossidae</taxon>
        <taxon>Scleropages</taxon>
    </lineage>
</organism>
<evidence type="ECO:0000256" key="32">
    <source>
        <dbReference type="ARBA" id="ARBA00048264"/>
    </source>
</evidence>
<evidence type="ECO:0000256" key="19">
    <source>
        <dbReference type="ARBA" id="ARBA00043679"/>
    </source>
</evidence>
<dbReference type="InterPro" id="IPR015424">
    <property type="entry name" value="PyrdxlP-dep_Trfase"/>
</dbReference>
<evidence type="ECO:0000256" key="27">
    <source>
        <dbReference type="ARBA" id="ARBA00043826"/>
    </source>
</evidence>
<dbReference type="Pfam" id="PF00202">
    <property type="entry name" value="Aminotran_3"/>
    <property type="match status" value="1"/>
</dbReference>
<dbReference type="InterPro" id="IPR015421">
    <property type="entry name" value="PyrdxlP-dep_Trfase_major"/>
</dbReference>
<evidence type="ECO:0000256" key="4">
    <source>
        <dbReference type="ARBA" id="ARBA00011881"/>
    </source>
</evidence>
<evidence type="ECO:0000256" key="20">
    <source>
        <dbReference type="ARBA" id="ARBA00043726"/>
    </source>
</evidence>
<evidence type="ECO:0000256" key="7">
    <source>
        <dbReference type="ARBA" id="ARBA00022679"/>
    </source>
</evidence>
<dbReference type="GO" id="GO:0047305">
    <property type="term" value="F:(R)-3-amino-2-methylpropionate-pyruvate transaminase activity"/>
    <property type="evidence" value="ECO:0007669"/>
    <property type="project" value="UniProtKB-EC"/>
</dbReference>
<evidence type="ECO:0000256" key="39">
    <source>
        <dbReference type="RuleBase" id="RU003560"/>
    </source>
</evidence>
<evidence type="ECO:0000256" key="25">
    <source>
        <dbReference type="ARBA" id="ARBA00043798"/>
    </source>
</evidence>
<dbReference type="InterPro" id="IPR015422">
    <property type="entry name" value="PyrdxlP-dep_Trfase_small"/>
</dbReference>
<reference evidence="40 41" key="1">
    <citation type="submission" date="2015-08" db="EMBL/GenBank/DDBJ databases">
        <title>The genome of the Asian arowana (Scleropages formosus).</title>
        <authorList>
            <person name="Tan M.H."/>
            <person name="Gan H.M."/>
            <person name="Croft L.J."/>
            <person name="Austin C.M."/>
        </authorList>
    </citation>
    <scope>NUCLEOTIDE SEQUENCE [LARGE SCALE GENOMIC DNA]</scope>
    <source>
        <strain evidence="40">Aro1</strain>
    </source>
</reference>
<evidence type="ECO:0000256" key="24">
    <source>
        <dbReference type="ARBA" id="ARBA00043777"/>
    </source>
</evidence>
<evidence type="ECO:0000256" key="28">
    <source>
        <dbReference type="ARBA" id="ARBA00044055"/>
    </source>
</evidence>
<comment type="catalytic activity">
    <reaction evidence="31">
        <text>N(omega),N(omega)-dimethyl-L-arginine + glyoxylate = 5-(3,3-dimethylguanidino)-2-oxopentanoate + glycine</text>
        <dbReference type="Rhea" id="RHEA:77311"/>
        <dbReference type="ChEBI" id="CHEBI:36655"/>
        <dbReference type="ChEBI" id="CHEBI:57305"/>
        <dbReference type="ChEBI" id="CHEBI:58326"/>
        <dbReference type="ChEBI" id="CHEBI:197301"/>
    </reaction>
</comment>
<dbReference type="STRING" id="113540.ENSSFOP00015042556"/>
<evidence type="ECO:0000256" key="35">
    <source>
        <dbReference type="ARBA" id="ARBA00048760"/>
    </source>
</evidence>
<evidence type="ECO:0000256" key="37">
    <source>
        <dbReference type="ARBA" id="ARBA00049480"/>
    </source>
</evidence>
<evidence type="ECO:0000256" key="21">
    <source>
        <dbReference type="ARBA" id="ARBA00043749"/>
    </source>
</evidence>
<protein>
    <recommendedName>
        <fullName evidence="13">Alanine--glyoxylate aminotransferase 2, mitochondrial</fullName>
        <ecNumber evidence="28">2.6.1.18</ecNumber>
        <ecNumber evidence="12">2.6.1.40</ecNumber>
        <ecNumber evidence="5">2.6.1.44</ecNumber>
    </recommendedName>
    <alternativeName>
        <fullName evidence="14">(R)-3-amino-2-methylpropionate--pyruvate transaminase</fullName>
    </alternativeName>
    <alternativeName>
        <fullName evidence="16">Beta-ALAAT II</fullName>
    </alternativeName>
    <alternativeName>
        <fullName evidence="17">Beta-alanine-pyruvate aminotransferase</fullName>
    </alternativeName>
    <alternativeName>
        <fullName evidence="30">D-3-aminoisobutyrate-pyruvate aminotransferase</fullName>
    </alternativeName>
    <alternativeName>
        <fullName evidence="15">D-AIBAT</fullName>
    </alternativeName>
    <alternativeName>
        <fullName evidence="29">D-beta-aminoisobutyrate-pyruvate aminotransferase</fullName>
    </alternativeName>
</protein>
<evidence type="ECO:0000256" key="11">
    <source>
        <dbReference type="ARBA" id="ARBA00033660"/>
    </source>
</evidence>
<comment type="cofactor">
    <cofactor evidence="1">
        <name>pyridoxal 5'-phosphate</name>
        <dbReference type="ChEBI" id="CHEBI:597326"/>
    </cofactor>
</comment>
<evidence type="ECO:0000313" key="41">
    <source>
        <dbReference type="Proteomes" id="UP000034805"/>
    </source>
</evidence>
<evidence type="ECO:0000256" key="16">
    <source>
        <dbReference type="ARBA" id="ARBA00042611"/>
    </source>
</evidence>
<comment type="catalytic activity">
    <reaction evidence="21">
        <text>N(omega),N(omega)-dimethyl-L-arginine + oxaloacetate = 5-(3,3-dimethylguanidino)-2-oxopentanoate + L-aspartate</text>
        <dbReference type="Rhea" id="RHEA:77343"/>
        <dbReference type="ChEBI" id="CHEBI:16452"/>
        <dbReference type="ChEBI" id="CHEBI:29991"/>
        <dbReference type="ChEBI" id="CHEBI:58326"/>
        <dbReference type="ChEBI" id="CHEBI:197301"/>
    </reaction>
</comment>
<dbReference type="EC" id="2.6.1.44" evidence="5"/>
<comment type="function">
    <text evidence="38">Multifunctional aminotransferase with a broad substrate specificity. Catalyzes the conversion of glyoxylate to glycine using alanine as the amino donor. Catalyzes metabolism of not L- but the D-isomer of D-beta-aminoisobutyric acid to generate 2-methyl-3-oxopropanoate and alanine. Catalyzes the transfer of the amino group from beta-alanine to pyruvate to yield L-alanine and 3-oxopropanoate. Can metabolize NG-monomethyl-L-arginine (NMMA), asymmetric NG,NG-dimethyl-L-arginine (ADMA) and symmetric NG,N'G-dimethyl-L-arginine (SDMA). ADMA is a potent inhibitor of nitric-oxide (NO) synthase, and this activity provides mechanism through which the kidney regulates blood pressure.</text>
</comment>
<evidence type="ECO:0000256" key="13">
    <source>
        <dbReference type="ARBA" id="ARBA00039862"/>
    </source>
</evidence>
<dbReference type="EC" id="2.6.1.40" evidence="12"/>
<evidence type="ECO:0000256" key="3">
    <source>
        <dbReference type="ARBA" id="ARBA00008954"/>
    </source>
</evidence>
<evidence type="ECO:0000256" key="8">
    <source>
        <dbReference type="ARBA" id="ARBA00022898"/>
    </source>
</evidence>
<evidence type="ECO:0000256" key="9">
    <source>
        <dbReference type="ARBA" id="ARBA00022946"/>
    </source>
</evidence>
<comment type="catalytic activity">
    <reaction evidence="34">
        <text>N(omega),N(omega)-dimethyl-L-arginine + 2-oxobutanoate = 5-(3,3-dimethylguanidino)-2-oxopentanoate + (2S)-2-aminobutanoate</text>
        <dbReference type="Rhea" id="RHEA:77351"/>
        <dbReference type="ChEBI" id="CHEBI:16763"/>
        <dbReference type="ChEBI" id="CHEBI:58326"/>
        <dbReference type="ChEBI" id="CHEBI:74359"/>
        <dbReference type="ChEBI" id="CHEBI:197301"/>
    </reaction>
</comment>
<dbReference type="GO" id="GO:0016223">
    <property type="term" value="F:beta-alanine:pyruvate transaminase activity"/>
    <property type="evidence" value="ECO:0007669"/>
    <property type="project" value="UniProtKB-EC"/>
</dbReference>
<evidence type="ECO:0000256" key="38">
    <source>
        <dbReference type="ARBA" id="ARBA00058068"/>
    </source>
</evidence>
<dbReference type="Gene3D" id="3.90.1150.10">
    <property type="entry name" value="Aspartate Aminotransferase, domain 1"/>
    <property type="match status" value="2"/>
</dbReference>
<keyword evidence="8 39" id="KW-0663">Pyridoxal phosphate</keyword>
<sequence length="402" mass="44299">MPPCDFKAEEYKGMSKDRIMEIRKHRCNPMVMKVTYYNKPVCLTQGYMQWLWDTDGRRYLDLFAGIATVVYLTNSGSEANDLAMLMARLHTGNFDIITFRGSYHGGSPQTLGLTSYAAYKYPIANGFGCHTTMCPDVFRGLWGGSHCRDSPVQTIRQCSCDPGCCQANNMYIEQLKEVLASSVPSRIAGFFGEPIQGVGGAVQYPKNYLKEAYKLVRERGGVCIADEVQTGFGRTGSHFWGFEGHGVIPDMVTMAKEIANSFAKGIHFNTFSGSPLACTIASSVLDTIREDGTQQTSATVGTYLLTELAKLREKYEIIGDVRGKGLQIGVEMVKDKESRAPLPAEAISQIFEDVKDMGVLIGKGGAFGQVFRIQPPMCISRDDADFFLAVFSCALQRIVSNL</sequence>
<comment type="caution">
    <text evidence="40">The sequence shown here is derived from an EMBL/GenBank/DDBJ whole genome shotgun (WGS) entry which is preliminary data.</text>
</comment>
<comment type="catalytic activity">
    <reaction evidence="19">
        <text>(2S)-2-aminobutanoate + glyoxylate = 2-oxobutanoate + glycine</text>
        <dbReference type="Rhea" id="RHEA:77339"/>
        <dbReference type="ChEBI" id="CHEBI:16763"/>
        <dbReference type="ChEBI" id="CHEBI:36655"/>
        <dbReference type="ChEBI" id="CHEBI:57305"/>
        <dbReference type="ChEBI" id="CHEBI:74359"/>
    </reaction>
</comment>
<evidence type="ECO:0000256" key="14">
    <source>
        <dbReference type="ARBA" id="ARBA00041662"/>
    </source>
</evidence>
<evidence type="ECO:0000256" key="6">
    <source>
        <dbReference type="ARBA" id="ARBA00022576"/>
    </source>
</evidence>
<evidence type="ECO:0000256" key="5">
    <source>
        <dbReference type="ARBA" id="ARBA00013049"/>
    </source>
</evidence>
<evidence type="ECO:0000256" key="34">
    <source>
        <dbReference type="ARBA" id="ARBA00048560"/>
    </source>
</evidence>
<name>A0A0P7V1S4_SCLFO</name>
<dbReference type="PANTHER" id="PTHR45688:SF3">
    <property type="entry name" value="ALANINE--GLYOXYLATE AMINOTRANSFERASE 2, MITOCHONDRIAL"/>
    <property type="match status" value="1"/>
</dbReference>
<dbReference type="Proteomes" id="UP000034805">
    <property type="component" value="Unassembled WGS sequence"/>
</dbReference>
<comment type="catalytic activity">
    <reaction evidence="24">
        <text>L-ornithine + pyruvate = 5-amino-2-oxopentanoate + L-alanine</text>
        <dbReference type="Rhea" id="RHEA:77327"/>
        <dbReference type="ChEBI" id="CHEBI:15361"/>
        <dbReference type="ChEBI" id="CHEBI:46911"/>
        <dbReference type="ChEBI" id="CHEBI:57972"/>
        <dbReference type="ChEBI" id="CHEBI:58802"/>
    </reaction>
</comment>
<dbReference type="GO" id="GO:0005739">
    <property type="term" value="C:mitochondrion"/>
    <property type="evidence" value="ECO:0007669"/>
    <property type="project" value="UniProtKB-SubCell"/>
</dbReference>
<keyword evidence="9" id="KW-0809">Transit peptide</keyword>
<evidence type="ECO:0000256" key="2">
    <source>
        <dbReference type="ARBA" id="ARBA00004173"/>
    </source>
</evidence>
<gene>
    <name evidence="40" type="ORF">Z043_100223</name>
</gene>
<comment type="catalytic activity">
    <reaction evidence="25">
        <text>N(omega),N('omega)-dimethyl-L-arginine + pyruvate = 5-(3,3'-dimethylguanidino)-2-oxopentanoate + L-alanine</text>
        <dbReference type="Rhea" id="RHEA:77307"/>
        <dbReference type="ChEBI" id="CHEBI:15361"/>
        <dbReference type="ChEBI" id="CHEBI:57972"/>
        <dbReference type="ChEBI" id="CHEBI:197308"/>
        <dbReference type="ChEBI" id="CHEBI:197310"/>
    </reaction>
</comment>
<dbReference type="PANTHER" id="PTHR45688">
    <property type="match status" value="1"/>
</dbReference>
<dbReference type="Gene3D" id="3.40.640.10">
    <property type="entry name" value="Type I PLP-dependent aspartate aminotransferase-like (Major domain)"/>
    <property type="match status" value="1"/>
</dbReference>
<evidence type="ECO:0000256" key="1">
    <source>
        <dbReference type="ARBA" id="ARBA00001933"/>
    </source>
</evidence>
<keyword evidence="6 40" id="KW-0032">Aminotransferase</keyword>
<comment type="catalytic activity">
    <reaction evidence="36">
        <text>oxaloacetate + L-alanine = L-aspartate + pyruvate</text>
        <dbReference type="Rhea" id="RHEA:77347"/>
        <dbReference type="ChEBI" id="CHEBI:15361"/>
        <dbReference type="ChEBI" id="CHEBI:16452"/>
        <dbReference type="ChEBI" id="CHEBI:29991"/>
        <dbReference type="ChEBI" id="CHEBI:57972"/>
    </reaction>
</comment>
<comment type="subunit">
    <text evidence="4">Homotetramer.</text>
</comment>
<comment type="catalytic activity">
    <reaction evidence="33">
        <text>2-oxohexanoate + N(omega),N(omega)-dimethyl-L-arginine = L-2-aminohexanoate + 5-(3,3-dimethylguanidino)-2-oxopentanoate</text>
        <dbReference type="Rhea" id="RHEA:77363"/>
        <dbReference type="ChEBI" id="CHEBI:35177"/>
        <dbReference type="ChEBI" id="CHEBI:58326"/>
        <dbReference type="ChEBI" id="CHEBI:58455"/>
        <dbReference type="ChEBI" id="CHEBI:197301"/>
    </reaction>
</comment>
<comment type="catalytic activity">
    <reaction evidence="22">
        <text>2-oxobutanoate + L-alanine = (2S)-2-aminobutanoate + pyruvate</text>
        <dbReference type="Rhea" id="RHEA:77355"/>
        <dbReference type="ChEBI" id="CHEBI:15361"/>
        <dbReference type="ChEBI" id="CHEBI:16763"/>
        <dbReference type="ChEBI" id="CHEBI:57972"/>
        <dbReference type="ChEBI" id="CHEBI:74359"/>
        <dbReference type="EC" id="2.6.1.44"/>
    </reaction>
</comment>
<accession>A0A0P7V1S4</accession>
<evidence type="ECO:0000256" key="10">
    <source>
        <dbReference type="ARBA" id="ARBA00023128"/>
    </source>
</evidence>
<evidence type="ECO:0000256" key="23">
    <source>
        <dbReference type="ARBA" id="ARBA00043758"/>
    </source>
</evidence>
<keyword evidence="10" id="KW-0496">Mitochondrion</keyword>
<comment type="catalytic activity">
    <reaction evidence="37">
        <text>N(omega),N('omega)-dimethyl-L-arginine + glyoxylate = 5-(3,3'-dimethylguanidino)-2-oxopentanoate + glycine</text>
        <dbReference type="Rhea" id="RHEA:77315"/>
        <dbReference type="ChEBI" id="CHEBI:36655"/>
        <dbReference type="ChEBI" id="CHEBI:57305"/>
        <dbReference type="ChEBI" id="CHEBI:197308"/>
        <dbReference type="ChEBI" id="CHEBI:197310"/>
    </reaction>
</comment>
<dbReference type="CDD" id="cd00610">
    <property type="entry name" value="OAT_like"/>
    <property type="match status" value="1"/>
</dbReference>
<comment type="catalytic activity">
    <reaction evidence="32">
        <text>L-ornithine + glyoxylate = 5-amino-2-oxopentanoate + glycine</text>
        <dbReference type="Rhea" id="RHEA:77331"/>
        <dbReference type="ChEBI" id="CHEBI:36655"/>
        <dbReference type="ChEBI" id="CHEBI:46911"/>
        <dbReference type="ChEBI" id="CHEBI:57305"/>
        <dbReference type="ChEBI" id="CHEBI:58802"/>
    </reaction>
</comment>
<dbReference type="InterPro" id="IPR049704">
    <property type="entry name" value="Aminotrans_3_PPA_site"/>
</dbReference>
<evidence type="ECO:0000256" key="22">
    <source>
        <dbReference type="ARBA" id="ARBA00043751"/>
    </source>
</evidence>
<evidence type="ECO:0000256" key="12">
    <source>
        <dbReference type="ARBA" id="ARBA00039130"/>
    </source>
</evidence>
<comment type="catalytic activity">
    <reaction evidence="27">
        <text>2-oxopentanoate + N(omega),N(omega)-dimethyl-L-arginine = 5-(3,3-dimethylguanidino)-2-oxopentanoate + L-2-aminopentanoate</text>
        <dbReference type="Rhea" id="RHEA:77359"/>
        <dbReference type="ChEBI" id="CHEBI:28644"/>
        <dbReference type="ChEBI" id="CHEBI:58326"/>
        <dbReference type="ChEBI" id="CHEBI:58441"/>
        <dbReference type="ChEBI" id="CHEBI:197301"/>
    </reaction>
</comment>
<evidence type="ECO:0000313" key="40">
    <source>
        <dbReference type="EMBL" id="KPP80152.1"/>
    </source>
</evidence>
<comment type="similarity">
    <text evidence="3 39">Belongs to the class-III pyridoxal-phosphate-dependent aminotransferase family.</text>
</comment>
<evidence type="ECO:0000256" key="30">
    <source>
        <dbReference type="ARBA" id="ARBA00044258"/>
    </source>
</evidence>
<dbReference type="GO" id="GO:0009436">
    <property type="term" value="P:glyoxylate catabolic process"/>
    <property type="evidence" value="ECO:0007669"/>
    <property type="project" value="TreeGrafter"/>
</dbReference>
<dbReference type="InterPro" id="IPR005814">
    <property type="entry name" value="Aminotrans_3"/>
</dbReference>
<dbReference type="AlphaFoldDB" id="A0A0P7V1S4"/>
<evidence type="ECO:0000256" key="31">
    <source>
        <dbReference type="ARBA" id="ARBA00047892"/>
    </source>
</evidence>
<dbReference type="SUPFAM" id="SSF53383">
    <property type="entry name" value="PLP-dependent transferases"/>
    <property type="match status" value="1"/>
</dbReference>
<dbReference type="GO" id="GO:0008453">
    <property type="term" value="F:alanine-glyoxylate transaminase activity"/>
    <property type="evidence" value="ECO:0007669"/>
    <property type="project" value="UniProtKB-EC"/>
</dbReference>
<dbReference type="PROSITE" id="PS00600">
    <property type="entry name" value="AA_TRANSFER_CLASS_3"/>
    <property type="match status" value="1"/>
</dbReference>
<dbReference type="PIRSF" id="PIRSF000521">
    <property type="entry name" value="Transaminase_4ab_Lys_Orn"/>
    <property type="match status" value="1"/>
</dbReference>
<comment type="catalytic activity">
    <reaction evidence="26">
        <text>3-oxopropanoate + L-alanine = beta-alanine + pyruvate</text>
        <dbReference type="Rhea" id="RHEA:14077"/>
        <dbReference type="ChEBI" id="CHEBI:15361"/>
        <dbReference type="ChEBI" id="CHEBI:33190"/>
        <dbReference type="ChEBI" id="CHEBI:57966"/>
        <dbReference type="ChEBI" id="CHEBI:57972"/>
        <dbReference type="EC" id="2.6.1.18"/>
    </reaction>
    <physiologicalReaction direction="right-to-left" evidence="26">
        <dbReference type="Rhea" id="RHEA:14079"/>
    </physiologicalReaction>
</comment>
<dbReference type="EC" id="2.6.1.18" evidence="28"/>
<dbReference type="GO" id="GO:0030170">
    <property type="term" value="F:pyridoxal phosphate binding"/>
    <property type="evidence" value="ECO:0007669"/>
    <property type="project" value="InterPro"/>
</dbReference>
<comment type="catalytic activity">
    <reaction evidence="35">
        <text>N(omega)-methyl-L-arginine + glyoxylate = 5-(3-methylguanidino)-2-oxopentanoate + glycine</text>
        <dbReference type="Rhea" id="RHEA:77323"/>
        <dbReference type="ChEBI" id="CHEBI:36655"/>
        <dbReference type="ChEBI" id="CHEBI:57305"/>
        <dbReference type="ChEBI" id="CHEBI:114953"/>
        <dbReference type="ChEBI" id="CHEBI:197314"/>
    </reaction>
</comment>
<evidence type="ECO:0000256" key="17">
    <source>
        <dbReference type="ARBA" id="ARBA00042669"/>
    </source>
</evidence>
<comment type="subcellular location">
    <subcellularLocation>
        <location evidence="2">Mitochondrion</location>
    </subcellularLocation>
</comment>
<evidence type="ECO:0000256" key="26">
    <source>
        <dbReference type="ARBA" id="ARBA00043825"/>
    </source>
</evidence>
<dbReference type="GO" id="GO:0019481">
    <property type="term" value="P:L-alanine catabolic process, by transamination"/>
    <property type="evidence" value="ECO:0007669"/>
    <property type="project" value="TreeGrafter"/>
</dbReference>
<comment type="catalytic activity">
    <reaction evidence="18">
        <text>N(omega),N(omega)-dimethyl-L-arginine + pyruvate = 5-(3,3-dimethylguanidino)-2-oxopentanoate + L-alanine</text>
        <dbReference type="Rhea" id="RHEA:77303"/>
        <dbReference type="ChEBI" id="CHEBI:15361"/>
        <dbReference type="ChEBI" id="CHEBI:57972"/>
        <dbReference type="ChEBI" id="CHEBI:58326"/>
        <dbReference type="ChEBI" id="CHEBI:197301"/>
    </reaction>
</comment>
<dbReference type="EMBL" id="JARO02000045">
    <property type="protein sequence ID" value="KPP80152.1"/>
    <property type="molecule type" value="Genomic_DNA"/>
</dbReference>
<comment type="catalytic activity">
    <reaction evidence="23">
        <text>N(omega)-methyl-L-arginine + pyruvate = 5-(3-methylguanidino)-2-oxopentanoate + L-alanine</text>
        <dbReference type="Rhea" id="RHEA:77319"/>
        <dbReference type="ChEBI" id="CHEBI:15361"/>
        <dbReference type="ChEBI" id="CHEBI:57972"/>
        <dbReference type="ChEBI" id="CHEBI:114953"/>
        <dbReference type="ChEBI" id="CHEBI:197314"/>
    </reaction>
</comment>
<evidence type="ECO:0000256" key="29">
    <source>
        <dbReference type="ARBA" id="ARBA00044257"/>
    </source>
</evidence>
<evidence type="ECO:0000256" key="33">
    <source>
        <dbReference type="ARBA" id="ARBA00048500"/>
    </source>
</evidence>
<comment type="catalytic activity">
    <reaction evidence="11">
        <text>glyoxylate + L-alanine = glycine + pyruvate</text>
        <dbReference type="Rhea" id="RHEA:24248"/>
        <dbReference type="ChEBI" id="CHEBI:15361"/>
        <dbReference type="ChEBI" id="CHEBI:36655"/>
        <dbReference type="ChEBI" id="CHEBI:57305"/>
        <dbReference type="ChEBI" id="CHEBI:57972"/>
        <dbReference type="EC" id="2.6.1.44"/>
    </reaction>
    <physiologicalReaction direction="left-to-right" evidence="11">
        <dbReference type="Rhea" id="RHEA:24249"/>
    </physiologicalReaction>
</comment>
<evidence type="ECO:0000256" key="18">
    <source>
        <dbReference type="ARBA" id="ARBA00043669"/>
    </source>
</evidence>
<evidence type="ECO:0000256" key="15">
    <source>
        <dbReference type="ARBA" id="ARBA00041845"/>
    </source>
</evidence>
<comment type="catalytic activity">
    <reaction evidence="20">
        <text>(R)-3-amino-2-methylpropanoate + pyruvate = 2-methyl-3-oxopropanoate + L-alanine</text>
        <dbReference type="Rhea" id="RHEA:18393"/>
        <dbReference type="ChEBI" id="CHEBI:15361"/>
        <dbReference type="ChEBI" id="CHEBI:57700"/>
        <dbReference type="ChEBI" id="CHEBI:57731"/>
        <dbReference type="ChEBI" id="CHEBI:57972"/>
        <dbReference type="EC" id="2.6.1.40"/>
    </reaction>
    <physiologicalReaction direction="left-to-right" evidence="20">
        <dbReference type="Rhea" id="RHEA:18394"/>
    </physiologicalReaction>
</comment>